<proteinExistence type="predicted"/>
<feature type="non-terminal residue" evidence="2">
    <location>
        <position position="1"/>
    </location>
</feature>
<comment type="caution">
    <text evidence="2">The sequence shown here is derived from an EMBL/GenBank/DDBJ whole genome shotgun (WGS) entry which is preliminary data.</text>
</comment>
<protein>
    <submittedName>
        <fullName evidence="2">Uncharacterized protein</fullName>
    </submittedName>
</protein>
<sequence>IIFFQRLKSGRLDRCRSTEPWIIDWSLPKLEHRATTVLKSDDQEEGEGYNTHKQEAGNIERDDQSGEGEIEDEVVIKKWTQIEGELKR</sequence>
<evidence type="ECO:0000313" key="2">
    <source>
        <dbReference type="EMBL" id="MED6128448.1"/>
    </source>
</evidence>
<evidence type="ECO:0000313" key="3">
    <source>
        <dbReference type="Proteomes" id="UP001341840"/>
    </source>
</evidence>
<dbReference type="EMBL" id="JASCZI010032669">
    <property type="protein sequence ID" value="MED6128448.1"/>
    <property type="molecule type" value="Genomic_DNA"/>
</dbReference>
<feature type="compositionally biased region" description="Basic and acidic residues" evidence="1">
    <location>
        <begin position="50"/>
        <end position="64"/>
    </location>
</feature>
<reference evidence="2 3" key="1">
    <citation type="journal article" date="2023" name="Plants (Basel)">
        <title>Bridging the Gap: Combining Genomics and Transcriptomics Approaches to Understand Stylosanthes scabra, an Orphan Legume from the Brazilian Caatinga.</title>
        <authorList>
            <person name="Ferreira-Neto J.R.C."/>
            <person name="da Silva M.D."/>
            <person name="Binneck E."/>
            <person name="de Melo N.F."/>
            <person name="da Silva R.H."/>
            <person name="de Melo A.L.T.M."/>
            <person name="Pandolfi V."/>
            <person name="Bustamante F.O."/>
            <person name="Brasileiro-Vidal A.C."/>
            <person name="Benko-Iseppon A.M."/>
        </authorList>
    </citation>
    <scope>NUCLEOTIDE SEQUENCE [LARGE SCALE GENOMIC DNA]</scope>
    <source>
        <tissue evidence="2">Leaves</tissue>
    </source>
</reference>
<name>A0ABU6RXC3_9FABA</name>
<gene>
    <name evidence="2" type="ORF">PIB30_097994</name>
</gene>
<keyword evidence="3" id="KW-1185">Reference proteome</keyword>
<feature type="region of interest" description="Disordered" evidence="1">
    <location>
        <begin position="38"/>
        <end position="69"/>
    </location>
</feature>
<organism evidence="2 3">
    <name type="scientific">Stylosanthes scabra</name>
    <dbReference type="NCBI Taxonomy" id="79078"/>
    <lineage>
        <taxon>Eukaryota</taxon>
        <taxon>Viridiplantae</taxon>
        <taxon>Streptophyta</taxon>
        <taxon>Embryophyta</taxon>
        <taxon>Tracheophyta</taxon>
        <taxon>Spermatophyta</taxon>
        <taxon>Magnoliopsida</taxon>
        <taxon>eudicotyledons</taxon>
        <taxon>Gunneridae</taxon>
        <taxon>Pentapetalae</taxon>
        <taxon>rosids</taxon>
        <taxon>fabids</taxon>
        <taxon>Fabales</taxon>
        <taxon>Fabaceae</taxon>
        <taxon>Papilionoideae</taxon>
        <taxon>50 kb inversion clade</taxon>
        <taxon>dalbergioids sensu lato</taxon>
        <taxon>Dalbergieae</taxon>
        <taxon>Pterocarpus clade</taxon>
        <taxon>Stylosanthes</taxon>
    </lineage>
</organism>
<evidence type="ECO:0000256" key="1">
    <source>
        <dbReference type="SAM" id="MobiDB-lite"/>
    </source>
</evidence>
<dbReference type="Proteomes" id="UP001341840">
    <property type="component" value="Unassembled WGS sequence"/>
</dbReference>
<accession>A0ABU6RXC3</accession>